<dbReference type="EMBL" id="CAJNYT010005502">
    <property type="protein sequence ID" value="CAF3751420.1"/>
    <property type="molecule type" value="Genomic_DNA"/>
</dbReference>
<dbReference type="EMBL" id="CAJNYD010004277">
    <property type="protein sequence ID" value="CAF3585474.1"/>
    <property type="molecule type" value="Genomic_DNA"/>
</dbReference>
<dbReference type="Proteomes" id="UP000663869">
    <property type="component" value="Unassembled WGS sequence"/>
</dbReference>
<gene>
    <name evidence="4" type="ORF">FME351_LOCUS27016</name>
    <name evidence="5" type="ORF">GRG538_LOCUS31413</name>
    <name evidence="7" type="ORF">HFQ381_LOCUS4814</name>
    <name evidence="3" type="ORF">LUA448_LOCUS29667</name>
    <name evidence="9" type="ORF">QYT958_LOCUS16203</name>
    <name evidence="2" type="ORF">TIS948_LOCUS21589</name>
    <name evidence="8" type="ORF">TSG867_LOCUS7181</name>
    <name evidence="6" type="ORF">UJA718_LOCUS1307</name>
</gene>
<evidence type="ECO:0000313" key="9">
    <source>
        <dbReference type="EMBL" id="CAF4673595.1"/>
    </source>
</evidence>
<dbReference type="EMBL" id="CAJNXB010003739">
    <property type="protein sequence ID" value="CAF3333344.1"/>
    <property type="molecule type" value="Genomic_DNA"/>
</dbReference>
<comment type="caution">
    <text evidence="4">The sequence shown here is derived from an EMBL/GenBank/DDBJ whole genome shotgun (WGS) entry which is preliminary data.</text>
</comment>
<organism evidence="4 10">
    <name type="scientific">Rotaria socialis</name>
    <dbReference type="NCBI Taxonomy" id="392032"/>
    <lineage>
        <taxon>Eukaryota</taxon>
        <taxon>Metazoa</taxon>
        <taxon>Spiralia</taxon>
        <taxon>Gnathifera</taxon>
        <taxon>Rotifera</taxon>
        <taxon>Eurotatoria</taxon>
        <taxon>Bdelloidea</taxon>
        <taxon>Philodinida</taxon>
        <taxon>Philodinidae</taxon>
        <taxon>Rotaria</taxon>
    </lineage>
</organism>
<evidence type="ECO:0000313" key="4">
    <source>
        <dbReference type="EMBL" id="CAF3690399.1"/>
    </source>
</evidence>
<dbReference type="EMBL" id="CAJNYU010003647">
    <property type="protein sequence ID" value="CAF3690399.1"/>
    <property type="molecule type" value="Genomic_DNA"/>
</dbReference>
<evidence type="ECO:0000313" key="7">
    <source>
        <dbReference type="EMBL" id="CAF4158582.1"/>
    </source>
</evidence>
<sequence>MSQSLRTRLLRQQKNEQEIRVITNPSDVNDSANIPLVHRSSKVKTSSATSRQRRDVDPDYEAPLTSYTLSPNSNWLIVRRNLHRIRFMGFNERGRDNNVPDFYLGLQMKRELKRAQEEIKNIDQEENFHAVKQFVLAIDNRRIKTYDTSFVKPEDALVYDRLGDEPLALQNLLYYFSKQDVPHGTLFWEFLNEVNRVLNMQRKRTVLVQRLRKLALTLAVICYCIIGLMLLLLIISLIITTAKMNDPEVQWMQPNVNNDLANSLSL</sequence>
<name>A0A818UE66_9BILA</name>
<dbReference type="EMBL" id="CAJOBP010000077">
    <property type="protein sequence ID" value="CAF4117127.1"/>
    <property type="molecule type" value="Genomic_DNA"/>
</dbReference>
<dbReference type="Proteomes" id="UP000663872">
    <property type="component" value="Unassembled WGS sequence"/>
</dbReference>
<keyword evidence="1" id="KW-0472">Membrane</keyword>
<dbReference type="Proteomes" id="UP000663825">
    <property type="component" value="Unassembled WGS sequence"/>
</dbReference>
<dbReference type="Proteomes" id="UP000663873">
    <property type="component" value="Unassembled WGS sequence"/>
</dbReference>
<dbReference type="OrthoDB" id="10013848at2759"/>
<evidence type="ECO:0000313" key="10">
    <source>
        <dbReference type="Proteomes" id="UP000663869"/>
    </source>
</evidence>
<evidence type="ECO:0000256" key="1">
    <source>
        <dbReference type="SAM" id="Phobius"/>
    </source>
</evidence>
<feature type="transmembrane region" description="Helical" evidence="1">
    <location>
        <begin position="214"/>
        <end position="239"/>
    </location>
</feature>
<dbReference type="Proteomes" id="UP000663862">
    <property type="component" value="Unassembled WGS sequence"/>
</dbReference>
<dbReference type="Proteomes" id="UP000663833">
    <property type="component" value="Unassembled WGS sequence"/>
</dbReference>
<dbReference type="AlphaFoldDB" id="A0A818UE66"/>
<dbReference type="EMBL" id="CAJOBQ010000277">
    <property type="protein sequence ID" value="CAF4315274.1"/>
    <property type="molecule type" value="Genomic_DNA"/>
</dbReference>
<dbReference type="EMBL" id="CAJOBR010002322">
    <property type="protein sequence ID" value="CAF4673595.1"/>
    <property type="molecule type" value="Genomic_DNA"/>
</dbReference>
<keyword evidence="1" id="KW-0812">Transmembrane</keyword>
<proteinExistence type="predicted"/>
<protein>
    <submittedName>
        <fullName evidence="4">Uncharacterized protein</fullName>
    </submittedName>
</protein>
<evidence type="ECO:0000313" key="6">
    <source>
        <dbReference type="EMBL" id="CAF4117127.1"/>
    </source>
</evidence>
<evidence type="ECO:0000313" key="5">
    <source>
        <dbReference type="EMBL" id="CAF3751420.1"/>
    </source>
</evidence>
<accession>A0A818UE66</accession>
<evidence type="ECO:0000313" key="2">
    <source>
        <dbReference type="EMBL" id="CAF3333344.1"/>
    </source>
</evidence>
<dbReference type="EMBL" id="CAJOBO010000194">
    <property type="protein sequence ID" value="CAF4158582.1"/>
    <property type="molecule type" value="Genomic_DNA"/>
</dbReference>
<evidence type="ECO:0000313" key="3">
    <source>
        <dbReference type="EMBL" id="CAF3585474.1"/>
    </source>
</evidence>
<dbReference type="Proteomes" id="UP000663851">
    <property type="component" value="Unassembled WGS sequence"/>
</dbReference>
<dbReference type="Proteomes" id="UP000663848">
    <property type="component" value="Unassembled WGS sequence"/>
</dbReference>
<keyword evidence="1" id="KW-1133">Transmembrane helix</keyword>
<keyword evidence="11" id="KW-1185">Reference proteome</keyword>
<reference evidence="4" key="1">
    <citation type="submission" date="2021-02" db="EMBL/GenBank/DDBJ databases">
        <authorList>
            <person name="Nowell W R."/>
        </authorList>
    </citation>
    <scope>NUCLEOTIDE SEQUENCE</scope>
</reference>
<evidence type="ECO:0000313" key="8">
    <source>
        <dbReference type="EMBL" id="CAF4315274.1"/>
    </source>
</evidence>
<evidence type="ECO:0000313" key="11">
    <source>
        <dbReference type="Proteomes" id="UP000663873"/>
    </source>
</evidence>